<dbReference type="GO" id="GO:0005783">
    <property type="term" value="C:endoplasmic reticulum"/>
    <property type="evidence" value="ECO:0007669"/>
    <property type="project" value="TreeGrafter"/>
</dbReference>
<accession>A0A2Z6N824</accession>
<keyword evidence="4" id="KW-0812">Transmembrane</keyword>
<reference evidence="14" key="1">
    <citation type="journal article" date="2017" name="Front. Plant Sci.">
        <title>Climate Clever Clovers: New Paradigm to Reduce the Environmental Footprint of Ruminants by Breeding Low Methanogenic Forages Utilizing Haplotype Variation.</title>
        <authorList>
            <person name="Kaur P."/>
            <person name="Appels R."/>
            <person name="Bayer P.E."/>
            <person name="Keeble-Gagnere G."/>
            <person name="Wang J."/>
            <person name="Hirakawa H."/>
            <person name="Shirasawa K."/>
            <person name="Vercoe P."/>
            <person name="Stefanova K."/>
            <person name="Durmic Z."/>
            <person name="Nichols P."/>
            <person name="Revell C."/>
            <person name="Isobe S.N."/>
            <person name="Edwards D."/>
            <person name="Erskine W."/>
        </authorList>
    </citation>
    <scope>NUCLEOTIDE SEQUENCE [LARGE SCALE GENOMIC DNA]</scope>
    <source>
        <strain evidence="14">cv. Daliak</strain>
    </source>
</reference>
<evidence type="ECO:0000313" key="14">
    <source>
        <dbReference type="Proteomes" id="UP000242715"/>
    </source>
</evidence>
<evidence type="ECO:0000256" key="1">
    <source>
        <dbReference type="ARBA" id="ARBA00004167"/>
    </source>
</evidence>
<proteinExistence type="inferred from homology"/>
<dbReference type="GO" id="GO:0003676">
    <property type="term" value="F:nucleic acid binding"/>
    <property type="evidence" value="ECO:0007669"/>
    <property type="project" value="InterPro"/>
</dbReference>
<evidence type="ECO:0000256" key="4">
    <source>
        <dbReference type="ARBA" id="ARBA00022692"/>
    </source>
</evidence>
<dbReference type="InterPro" id="IPR045050">
    <property type="entry name" value="Synaptotagmin_plant"/>
</dbReference>
<keyword evidence="9" id="KW-0445">Lipid transport</keyword>
<dbReference type="PROSITE" id="PS51847">
    <property type="entry name" value="SMP"/>
    <property type="match status" value="1"/>
</dbReference>
<evidence type="ECO:0000313" key="13">
    <source>
        <dbReference type="EMBL" id="GAU40998.1"/>
    </source>
</evidence>
<keyword evidence="10" id="KW-0446">Lipid-binding</keyword>
<dbReference type="PANTHER" id="PTHR10774">
    <property type="entry name" value="EXTENDED SYNAPTOTAGMIN-RELATED"/>
    <property type="match status" value="1"/>
</dbReference>
<evidence type="ECO:0000256" key="3">
    <source>
        <dbReference type="ARBA" id="ARBA00022448"/>
    </source>
</evidence>
<dbReference type="EMBL" id="DF973837">
    <property type="protein sequence ID" value="GAU40998.1"/>
    <property type="molecule type" value="Genomic_DNA"/>
</dbReference>
<comment type="similarity">
    <text evidence="2">Belongs to the synaptotagmin family.</text>
</comment>
<dbReference type="AlphaFoldDB" id="A0A2Z6N824"/>
<dbReference type="GO" id="GO:0006869">
    <property type="term" value="P:lipid transport"/>
    <property type="evidence" value="ECO:0007669"/>
    <property type="project" value="UniProtKB-KW"/>
</dbReference>
<dbReference type="GO" id="GO:0046872">
    <property type="term" value="F:metal ion binding"/>
    <property type="evidence" value="ECO:0007669"/>
    <property type="project" value="UniProtKB-KW"/>
</dbReference>
<keyword evidence="3" id="KW-0813">Transport</keyword>
<dbReference type="InterPro" id="IPR039010">
    <property type="entry name" value="Synaptotagmin_SMP"/>
</dbReference>
<evidence type="ECO:0000256" key="7">
    <source>
        <dbReference type="ARBA" id="ARBA00022837"/>
    </source>
</evidence>
<evidence type="ECO:0000256" key="2">
    <source>
        <dbReference type="ARBA" id="ARBA00006996"/>
    </source>
</evidence>
<dbReference type="GO" id="GO:0008289">
    <property type="term" value="F:lipid binding"/>
    <property type="evidence" value="ECO:0007669"/>
    <property type="project" value="UniProtKB-KW"/>
</dbReference>
<dbReference type="InterPro" id="IPR031468">
    <property type="entry name" value="SMP_LBD"/>
</dbReference>
<protein>
    <recommendedName>
        <fullName evidence="12">SMP-LTD domain-containing protein</fullName>
    </recommendedName>
</protein>
<keyword evidence="11" id="KW-0472">Membrane</keyword>
<dbReference type="PANTHER" id="PTHR10774:SF62">
    <property type="entry name" value="SYNAPTOTAGMIN-3"/>
    <property type="match status" value="1"/>
</dbReference>
<evidence type="ECO:0000256" key="10">
    <source>
        <dbReference type="ARBA" id="ARBA00023121"/>
    </source>
</evidence>
<keyword evidence="6" id="KW-0677">Repeat</keyword>
<dbReference type="Pfam" id="PF17047">
    <property type="entry name" value="SMP_LBD"/>
    <property type="match status" value="1"/>
</dbReference>
<gene>
    <name evidence="13" type="ORF">TSUD_92230</name>
</gene>
<dbReference type="OrthoDB" id="1932132at2759"/>
<evidence type="ECO:0000256" key="5">
    <source>
        <dbReference type="ARBA" id="ARBA00022723"/>
    </source>
</evidence>
<name>A0A2Z6N824_TRISU</name>
<dbReference type="Proteomes" id="UP000242715">
    <property type="component" value="Unassembled WGS sequence"/>
</dbReference>
<evidence type="ECO:0000256" key="6">
    <source>
        <dbReference type="ARBA" id="ARBA00022737"/>
    </source>
</evidence>
<evidence type="ECO:0000256" key="11">
    <source>
        <dbReference type="ARBA" id="ARBA00023136"/>
    </source>
</evidence>
<evidence type="ECO:0000256" key="9">
    <source>
        <dbReference type="ARBA" id="ARBA00023055"/>
    </source>
</evidence>
<dbReference type="InterPro" id="IPR035979">
    <property type="entry name" value="RBD_domain_sf"/>
</dbReference>
<keyword evidence="8" id="KW-1133">Transmembrane helix</keyword>
<feature type="non-terminal residue" evidence="13">
    <location>
        <position position="181"/>
    </location>
</feature>
<keyword evidence="14" id="KW-1185">Reference proteome</keyword>
<feature type="domain" description="SMP-LTD" evidence="12">
    <location>
        <begin position="45"/>
        <end position="181"/>
    </location>
</feature>
<dbReference type="SUPFAM" id="SSF54928">
    <property type="entry name" value="RNA-binding domain, RBD"/>
    <property type="match status" value="1"/>
</dbReference>
<keyword evidence="5" id="KW-0479">Metal-binding</keyword>
<sequence length="181" mass="20407">MADAEDIQPLVVDNMDPVVRPISELGPVALQKLLPEIPLWVKTPDYERVDWLNKFLLDMWPFLEKAICGIIRTTAQPIFDEYIGKYQIKGIEFDQLSLGTLPPTICGMKVLETSEKELVMEQVIKWAGNPNIVLTLHVLSMKIKVQGGYTAEITNLSPRATENDVSNFFGYCGVIERVDVI</sequence>
<evidence type="ECO:0000259" key="12">
    <source>
        <dbReference type="PROSITE" id="PS51847"/>
    </source>
</evidence>
<organism evidence="13 14">
    <name type="scientific">Trifolium subterraneum</name>
    <name type="common">Subterranean clover</name>
    <dbReference type="NCBI Taxonomy" id="3900"/>
    <lineage>
        <taxon>Eukaryota</taxon>
        <taxon>Viridiplantae</taxon>
        <taxon>Streptophyta</taxon>
        <taxon>Embryophyta</taxon>
        <taxon>Tracheophyta</taxon>
        <taxon>Spermatophyta</taxon>
        <taxon>Magnoliopsida</taxon>
        <taxon>eudicotyledons</taxon>
        <taxon>Gunneridae</taxon>
        <taxon>Pentapetalae</taxon>
        <taxon>rosids</taxon>
        <taxon>fabids</taxon>
        <taxon>Fabales</taxon>
        <taxon>Fabaceae</taxon>
        <taxon>Papilionoideae</taxon>
        <taxon>50 kb inversion clade</taxon>
        <taxon>NPAAA clade</taxon>
        <taxon>Hologalegina</taxon>
        <taxon>IRL clade</taxon>
        <taxon>Trifolieae</taxon>
        <taxon>Trifolium</taxon>
    </lineage>
</organism>
<dbReference type="GO" id="GO:0016020">
    <property type="term" value="C:membrane"/>
    <property type="evidence" value="ECO:0007669"/>
    <property type="project" value="UniProtKB-SubCell"/>
</dbReference>
<evidence type="ECO:0000256" key="8">
    <source>
        <dbReference type="ARBA" id="ARBA00022989"/>
    </source>
</evidence>
<keyword evidence="7" id="KW-0106">Calcium</keyword>
<comment type="subcellular location">
    <subcellularLocation>
        <location evidence="1">Membrane</location>
        <topology evidence="1">Single-pass membrane protein</topology>
    </subcellularLocation>
</comment>